<comment type="caution">
    <text evidence="2">The sequence shown here is derived from an EMBL/GenBank/DDBJ whole genome shotgun (WGS) entry which is preliminary data.</text>
</comment>
<protein>
    <submittedName>
        <fullName evidence="2">Uncharacterized protein</fullName>
    </submittedName>
</protein>
<evidence type="ECO:0000313" key="2">
    <source>
        <dbReference type="EMBL" id="MCI63547.1"/>
    </source>
</evidence>
<name>A0A392TSX0_9FABA</name>
<accession>A0A392TSX0</accession>
<reference evidence="2 3" key="1">
    <citation type="journal article" date="2018" name="Front. Plant Sci.">
        <title>Red Clover (Trifolium pratense) and Zigzag Clover (T. medium) - A Picture of Genomic Similarities and Differences.</title>
        <authorList>
            <person name="Dluhosova J."/>
            <person name="Istvanek J."/>
            <person name="Nedelnik J."/>
            <person name="Repkova J."/>
        </authorList>
    </citation>
    <scope>NUCLEOTIDE SEQUENCE [LARGE SCALE GENOMIC DNA]</scope>
    <source>
        <strain evidence="3">cv. 10/8</strain>
        <tissue evidence="2">Leaf</tissue>
    </source>
</reference>
<keyword evidence="3" id="KW-1185">Reference proteome</keyword>
<dbReference type="AlphaFoldDB" id="A0A392TSX0"/>
<dbReference type="EMBL" id="LXQA010639042">
    <property type="protein sequence ID" value="MCI63547.1"/>
    <property type="molecule type" value="Genomic_DNA"/>
</dbReference>
<sequence>LPARIGSPRQKRGNRPNDQNSVVGLRKDWCSWPNKVRPRDEVGETMGIKVQHPCAATLLLAVLHRAATRKTIDVLSRKRL</sequence>
<dbReference type="Proteomes" id="UP000265520">
    <property type="component" value="Unassembled WGS sequence"/>
</dbReference>
<proteinExistence type="predicted"/>
<feature type="non-terminal residue" evidence="2">
    <location>
        <position position="1"/>
    </location>
</feature>
<evidence type="ECO:0000256" key="1">
    <source>
        <dbReference type="SAM" id="MobiDB-lite"/>
    </source>
</evidence>
<evidence type="ECO:0000313" key="3">
    <source>
        <dbReference type="Proteomes" id="UP000265520"/>
    </source>
</evidence>
<feature type="region of interest" description="Disordered" evidence="1">
    <location>
        <begin position="1"/>
        <end position="22"/>
    </location>
</feature>
<organism evidence="2 3">
    <name type="scientific">Trifolium medium</name>
    <dbReference type="NCBI Taxonomy" id="97028"/>
    <lineage>
        <taxon>Eukaryota</taxon>
        <taxon>Viridiplantae</taxon>
        <taxon>Streptophyta</taxon>
        <taxon>Embryophyta</taxon>
        <taxon>Tracheophyta</taxon>
        <taxon>Spermatophyta</taxon>
        <taxon>Magnoliopsida</taxon>
        <taxon>eudicotyledons</taxon>
        <taxon>Gunneridae</taxon>
        <taxon>Pentapetalae</taxon>
        <taxon>rosids</taxon>
        <taxon>fabids</taxon>
        <taxon>Fabales</taxon>
        <taxon>Fabaceae</taxon>
        <taxon>Papilionoideae</taxon>
        <taxon>50 kb inversion clade</taxon>
        <taxon>NPAAA clade</taxon>
        <taxon>Hologalegina</taxon>
        <taxon>IRL clade</taxon>
        <taxon>Trifolieae</taxon>
        <taxon>Trifolium</taxon>
    </lineage>
</organism>